<dbReference type="PANTHER" id="PTHR30560:SF3">
    <property type="entry name" value="TRIGGER FACTOR-LIKE PROTEIN TIG, CHLOROPLASTIC"/>
    <property type="match status" value="1"/>
</dbReference>
<evidence type="ECO:0000256" key="4">
    <source>
        <dbReference type="ARBA" id="ARBA00016902"/>
    </source>
</evidence>
<dbReference type="GO" id="GO:0015031">
    <property type="term" value="P:protein transport"/>
    <property type="evidence" value="ECO:0007669"/>
    <property type="project" value="UniProtKB-UniRule"/>
</dbReference>
<dbReference type="InterPro" id="IPR036611">
    <property type="entry name" value="Trigger_fac_ribosome-bd_sf"/>
</dbReference>
<dbReference type="GO" id="GO:0003755">
    <property type="term" value="F:peptidyl-prolyl cis-trans isomerase activity"/>
    <property type="evidence" value="ECO:0007669"/>
    <property type="project" value="UniProtKB-UniRule"/>
</dbReference>
<dbReference type="PANTHER" id="PTHR30560">
    <property type="entry name" value="TRIGGER FACTOR CHAPERONE AND PEPTIDYL-PROLYL CIS/TRANS ISOMERASE"/>
    <property type="match status" value="1"/>
</dbReference>
<evidence type="ECO:0000256" key="10">
    <source>
        <dbReference type="ARBA" id="ARBA00024849"/>
    </source>
</evidence>
<name>A0A8J8CKK4_9CYAN</name>
<accession>A0A8J8CKK4</accession>
<feature type="domain" description="PPIase FKBP-type" evidence="15">
    <location>
        <begin position="169"/>
        <end position="261"/>
    </location>
</feature>
<evidence type="ECO:0000256" key="13">
    <source>
        <dbReference type="PROSITE-ProRule" id="PRU00277"/>
    </source>
</evidence>
<evidence type="ECO:0000259" key="15">
    <source>
        <dbReference type="PROSITE" id="PS50059"/>
    </source>
</evidence>
<dbReference type="Proteomes" id="UP000646053">
    <property type="component" value="Unassembled WGS sequence"/>
</dbReference>
<dbReference type="InterPro" id="IPR037041">
    <property type="entry name" value="Trigger_fac_C_sf"/>
</dbReference>
<comment type="catalytic activity">
    <reaction evidence="1 12 13">
        <text>[protein]-peptidylproline (omega=180) = [protein]-peptidylproline (omega=0)</text>
        <dbReference type="Rhea" id="RHEA:16237"/>
        <dbReference type="Rhea" id="RHEA-COMP:10747"/>
        <dbReference type="Rhea" id="RHEA-COMP:10748"/>
        <dbReference type="ChEBI" id="CHEBI:83833"/>
        <dbReference type="ChEBI" id="CHEBI:83834"/>
        <dbReference type="EC" id="5.2.1.8"/>
    </reaction>
</comment>
<evidence type="ECO:0000256" key="12">
    <source>
        <dbReference type="HAMAP-Rule" id="MF_00303"/>
    </source>
</evidence>
<organism evidence="16 17">
    <name type="scientific">Myxacorys almedinensis A</name>
    <dbReference type="NCBI Taxonomy" id="2690445"/>
    <lineage>
        <taxon>Bacteria</taxon>
        <taxon>Bacillati</taxon>
        <taxon>Cyanobacteriota</taxon>
        <taxon>Cyanophyceae</taxon>
        <taxon>Leptolyngbyales</taxon>
        <taxon>Leptolyngbyaceae</taxon>
        <taxon>Myxacorys</taxon>
        <taxon>Myxacorys almedinensis</taxon>
    </lineage>
</organism>
<evidence type="ECO:0000256" key="1">
    <source>
        <dbReference type="ARBA" id="ARBA00000971"/>
    </source>
</evidence>
<dbReference type="GO" id="GO:0051301">
    <property type="term" value="P:cell division"/>
    <property type="evidence" value="ECO:0007669"/>
    <property type="project" value="UniProtKB-KW"/>
</dbReference>
<evidence type="ECO:0000256" key="3">
    <source>
        <dbReference type="ARBA" id="ARBA00013194"/>
    </source>
</evidence>
<evidence type="ECO:0000256" key="5">
    <source>
        <dbReference type="ARBA" id="ARBA00022618"/>
    </source>
</evidence>
<dbReference type="SUPFAM" id="SSF54534">
    <property type="entry name" value="FKBP-like"/>
    <property type="match status" value="1"/>
</dbReference>
<evidence type="ECO:0000256" key="11">
    <source>
        <dbReference type="ARBA" id="ARBA00029986"/>
    </source>
</evidence>
<dbReference type="Gene3D" id="1.10.3120.10">
    <property type="entry name" value="Trigger factor, C-terminal domain"/>
    <property type="match status" value="1"/>
</dbReference>
<evidence type="ECO:0000256" key="8">
    <source>
        <dbReference type="ARBA" id="ARBA00023235"/>
    </source>
</evidence>
<keyword evidence="8 12" id="KW-0413">Isomerase</keyword>
<dbReference type="InterPro" id="IPR008881">
    <property type="entry name" value="Trigger_fac_ribosome-bd_bac"/>
</dbReference>
<dbReference type="Pfam" id="PF05698">
    <property type="entry name" value="Trigger_C"/>
    <property type="match status" value="1"/>
</dbReference>
<evidence type="ECO:0000256" key="7">
    <source>
        <dbReference type="ARBA" id="ARBA00023186"/>
    </source>
</evidence>
<dbReference type="GO" id="GO:0043022">
    <property type="term" value="F:ribosome binding"/>
    <property type="evidence" value="ECO:0007669"/>
    <property type="project" value="TreeGrafter"/>
</dbReference>
<reference evidence="16" key="1">
    <citation type="submission" date="2019-12" db="EMBL/GenBank/DDBJ databases">
        <title>High-Quality draft genome sequences of three cyanobacteria isolated from the limestone walls of the Old Cathedral of Coimbra.</title>
        <authorList>
            <person name="Tiago I."/>
            <person name="Soares F."/>
            <person name="Portugal A."/>
        </authorList>
    </citation>
    <scope>NUCLEOTIDE SEQUENCE</scope>
    <source>
        <strain evidence="16">A</strain>
    </source>
</reference>
<evidence type="ECO:0000256" key="9">
    <source>
        <dbReference type="ARBA" id="ARBA00023306"/>
    </source>
</evidence>
<dbReference type="FunFam" id="3.30.70.1050:FF:000004">
    <property type="entry name" value="Trigger factor"/>
    <property type="match status" value="1"/>
</dbReference>
<sequence length="474" mass="53447">MKVTQEKLPASQIGLEIEITPEMSKQTYEKVVKDLTRSLNIPGFRKGKVPRQVIIQRFGLTRIKASVVEELVDVALKEALKQEKIDAIGNFQLRSQFDELVEKFSPDSTLTISASVDVQPEVTLTQYQGFTVQAEEVKPDAERVDTTIEGYRKQMATLIPVEDRPAQKGDTSVVDYKGRYLPAGEDAEAQDVPGGEATDFQLELEDGRFIEGFIDGIIGMKPGESKEISVNFPEDYPQEDLAGRPATFSMTLKELKAKELPELDDDFAEDVSGGDFKTIVELRESLEKRYADEAEQQTKSNKEQALLDELLGHVEVDLPETLIEREVEYMITQTAMQLQQQGIDIKQLLNQDTIPMLKERSRPEAIDRIKRTLALGEVAKREALKVEEAELNERVREILSELSDREIDPERLRSAVEEDLLKEKIMAWLEEHSTIELVPEGTLKKDEPEALDDAEVLEDGTIEVEAVEATEEAE</sequence>
<dbReference type="Pfam" id="PF00254">
    <property type="entry name" value="FKBP_C"/>
    <property type="match status" value="1"/>
</dbReference>
<comment type="subcellular location">
    <subcellularLocation>
        <location evidence="12">Cytoplasm</location>
    </subcellularLocation>
    <text evidence="12">About half TF is bound to the ribosome near the polypeptide exit tunnel while the other half is free in the cytoplasm.</text>
</comment>
<dbReference type="GO" id="GO:0044183">
    <property type="term" value="F:protein folding chaperone"/>
    <property type="evidence" value="ECO:0007669"/>
    <property type="project" value="TreeGrafter"/>
</dbReference>
<dbReference type="PIRSF" id="PIRSF003095">
    <property type="entry name" value="Trigger_factor"/>
    <property type="match status" value="1"/>
</dbReference>
<evidence type="ECO:0000256" key="6">
    <source>
        <dbReference type="ARBA" id="ARBA00023110"/>
    </source>
</evidence>
<dbReference type="GO" id="GO:0051083">
    <property type="term" value="P:'de novo' cotranslational protein folding"/>
    <property type="evidence" value="ECO:0007669"/>
    <property type="project" value="TreeGrafter"/>
</dbReference>
<dbReference type="AlphaFoldDB" id="A0A8J8CKK4"/>
<protein>
    <recommendedName>
        <fullName evidence="4 12">Trigger factor</fullName>
        <shortName evidence="12">TF</shortName>
        <ecNumber evidence="3 12">5.2.1.8</ecNumber>
    </recommendedName>
    <alternativeName>
        <fullName evidence="11 12">PPIase</fullName>
    </alternativeName>
</protein>
<dbReference type="SUPFAM" id="SSF102735">
    <property type="entry name" value="Trigger factor ribosome-binding domain"/>
    <property type="match status" value="1"/>
</dbReference>
<dbReference type="Pfam" id="PF05697">
    <property type="entry name" value="Trigger_N"/>
    <property type="match status" value="1"/>
</dbReference>
<dbReference type="GO" id="GO:0043335">
    <property type="term" value="P:protein unfolding"/>
    <property type="evidence" value="ECO:0007669"/>
    <property type="project" value="TreeGrafter"/>
</dbReference>
<dbReference type="NCBIfam" id="TIGR00115">
    <property type="entry name" value="tig"/>
    <property type="match status" value="1"/>
</dbReference>
<comment type="caution">
    <text evidence="16">The sequence shown here is derived from an EMBL/GenBank/DDBJ whole genome shotgun (WGS) entry which is preliminary data.</text>
</comment>
<dbReference type="EMBL" id="WVIE01000035">
    <property type="protein sequence ID" value="NDJ19639.1"/>
    <property type="molecule type" value="Genomic_DNA"/>
</dbReference>
<evidence type="ECO:0000256" key="2">
    <source>
        <dbReference type="ARBA" id="ARBA00005464"/>
    </source>
</evidence>
<dbReference type="InterPro" id="IPR027304">
    <property type="entry name" value="Trigger_fact/SurA_dom_sf"/>
</dbReference>
<comment type="domain">
    <text evidence="12">Consists of 3 domains; the N-terminus binds the ribosome, the middle domain has PPIase activity, while the C-terminus has intrinsic chaperone activity on its own.</text>
</comment>
<gene>
    <name evidence="12" type="primary">tig</name>
    <name evidence="16" type="ORF">GS601_20505</name>
</gene>
<dbReference type="EC" id="5.2.1.8" evidence="3 12"/>
<comment type="function">
    <text evidence="10 12">Involved in protein export. Acts as a chaperone by maintaining the newly synthesized protein in an open conformation. Functions as a peptidyl-prolyl cis-trans isomerase.</text>
</comment>
<dbReference type="InterPro" id="IPR001179">
    <property type="entry name" value="PPIase_FKBP_dom"/>
</dbReference>
<dbReference type="PROSITE" id="PS50059">
    <property type="entry name" value="FKBP_PPIASE"/>
    <property type="match status" value="1"/>
</dbReference>
<comment type="similarity">
    <text evidence="2 12 14">Belongs to the FKBP-type PPIase family. Tig subfamily.</text>
</comment>
<keyword evidence="12" id="KW-0963">Cytoplasm</keyword>
<dbReference type="FunFam" id="3.10.50.40:FF:000001">
    <property type="entry name" value="Trigger factor"/>
    <property type="match status" value="1"/>
</dbReference>
<dbReference type="InterPro" id="IPR046357">
    <property type="entry name" value="PPIase_dom_sf"/>
</dbReference>
<dbReference type="RefSeq" id="WP_162425165.1">
    <property type="nucleotide sequence ID" value="NZ_WVIE01000035.1"/>
</dbReference>
<keyword evidence="17" id="KW-1185">Reference proteome</keyword>
<keyword evidence="5 12" id="KW-0132">Cell division</keyword>
<proteinExistence type="inferred from homology"/>
<dbReference type="Gene3D" id="3.10.50.40">
    <property type="match status" value="1"/>
</dbReference>
<dbReference type="InterPro" id="IPR005215">
    <property type="entry name" value="Trig_fac"/>
</dbReference>
<keyword evidence="9 12" id="KW-0131">Cell cycle</keyword>
<evidence type="ECO:0000313" key="16">
    <source>
        <dbReference type="EMBL" id="NDJ19639.1"/>
    </source>
</evidence>
<keyword evidence="6 12" id="KW-0697">Rotamase</keyword>
<dbReference type="Gene3D" id="3.30.70.1050">
    <property type="entry name" value="Trigger factor ribosome-binding domain"/>
    <property type="match status" value="1"/>
</dbReference>
<dbReference type="InterPro" id="IPR008880">
    <property type="entry name" value="Trigger_fac_C"/>
</dbReference>
<dbReference type="SUPFAM" id="SSF109998">
    <property type="entry name" value="Triger factor/SurA peptide-binding domain-like"/>
    <property type="match status" value="1"/>
</dbReference>
<evidence type="ECO:0000313" key="17">
    <source>
        <dbReference type="Proteomes" id="UP000646053"/>
    </source>
</evidence>
<dbReference type="GO" id="GO:0005737">
    <property type="term" value="C:cytoplasm"/>
    <property type="evidence" value="ECO:0007669"/>
    <property type="project" value="UniProtKB-SubCell"/>
</dbReference>
<dbReference type="HAMAP" id="MF_00303">
    <property type="entry name" value="Trigger_factor_Tig"/>
    <property type="match status" value="1"/>
</dbReference>
<evidence type="ECO:0000256" key="14">
    <source>
        <dbReference type="RuleBase" id="RU003914"/>
    </source>
</evidence>
<keyword evidence="7 12" id="KW-0143">Chaperone</keyword>